<keyword evidence="1" id="KW-0121">Carboxypeptidase</keyword>
<name>A0A7S8C504_9HYPH</name>
<dbReference type="EMBL" id="CP058214">
    <property type="protein sequence ID" value="QPC43508.1"/>
    <property type="molecule type" value="Genomic_DNA"/>
</dbReference>
<dbReference type="RefSeq" id="WP_213160872.1">
    <property type="nucleotide sequence ID" value="NZ_CP058214.1"/>
</dbReference>
<evidence type="ECO:0000313" key="1">
    <source>
        <dbReference type="EMBL" id="QPC43508.1"/>
    </source>
</evidence>
<reference evidence="1 2" key="1">
    <citation type="submission" date="2020-06" db="EMBL/GenBank/DDBJ databases">
        <title>Genome sequence of 2 isolates from Red Sea Mangroves.</title>
        <authorList>
            <person name="Sefrji F."/>
            <person name="Michoud G."/>
            <person name="Merlino G."/>
            <person name="Daffonchio D."/>
        </authorList>
    </citation>
    <scope>NUCLEOTIDE SEQUENCE [LARGE SCALE GENOMIC DNA]</scope>
    <source>
        <strain evidence="1 2">R1DC25</strain>
    </source>
</reference>
<keyword evidence="2" id="KW-1185">Reference proteome</keyword>
<evidence type="ECO:0000313" key="2">
    <source>
        <dbReference type="Proteomes" id="UP000593594"/>
    </source>
</evidence>
<keyword evidence="1" id="KW-0378">Hydrolase</keyword>
<dbReference type="AlphaFoldDB" id="A0A7S8C504"/>
<dbReference type="SUPFAM" id="SSF117074">
    <property type="entry name" value="Hypothetical protein PA1324"/>
    <property type="match status" value="1"/>
</dbReference>
<gene>
    <name evidence="1" type="ORF">HW532_12860</name>
</gene>
<dbReference type="KEGG" id="kmn:HW532_12860"/>
<accession>A0A7S8C504</accession>
<proteinExistence type="predicted"/>
<protein>
    <submittedName>
        <fullName evidence="1">Carboxypeptidase regulatory-like domain-containing protein</fullName>
    </submittedName>
</protein>
<keyword evidence="1" id="KW-0645">Protease</keyword>
<organism evidence="1 2">
    <name type="scientific">Kaustia mangrovi</name>
    <dbReference type="NCBI Taxonomy" id="2593653"/>
    <lineage>
        <taxon>Bacteria</taxon>
        <taxon>Pseudomonadati</taxon>
        <taxon>Pseudomonadota</taxon>
        <taxon>Alphaproteobacteria</taxon>
        <taxon>Hyphomicrobiales</taxon>
        <taxon>Parvibaculaceae</taxon>
        <taxon>Kaustia</taxon>
    </lineage>
</organism>
<dbReference type="GO" id="GO:0004180">
    <property type="term" value="F:carboxypeptidase activity"/>
    <property type="evidence" value="ECO:0007669"/>
    <property type="project" value="UniProtKB-KW"/>
</dbReference>
<sequence length="175" mass="18871">MAAVVGVALLLGGCVGAAIGVGSQLPDKHVMTSPFDARQVAHIHQVGDANIEGVMTVPDRYDDKSMVPPAGSQIRVYPDSPYAREWIQALFGDRKASFDPIEIDSALESDFKRMARVGRTDKNGRFRIDGIPAGAYFVVGTGYFADAKRLQKSALVYERVTLTKGQTANVALDGR</sequence>
<dbReference type="Proteomes" id="UP000593594">
    <property type="component" value="Chromosome"/>
</dbReference>